<keyword evidence="2" id="KW-1185">Reference proteome</keyword>
<comment type="caution">
    <text evidence="1">The sequence shown here is derived from an EMBL/GenBank/DDBJ whole genome shotgun (WGS) entry which is preliminary data.</text>
</comment>
<evidence type="ECO:0000313" key="1">
    <source>
        <dbReference type="EMBL" id="MBJ3774825.1"/>
    </source>
</evidence>
<organism evidence="1 2">
    <name type="scientific">Acuticoccus mangrovi</name>
    <dbReference type="NCBI Taxonomy" id="2796142"/>
    <lineage>
        <taxon>Bacteria</taxon>
        <taxon>Pseudomonadati</taxon>
        <taxon>Pseudomonadota</taxon>
        <taxon>Alphaproteobacteria</taxon>
        <taxon>Hyphomicrobiales</taxon>
        <taxon>Amorphaceae</taxon>
        <taxon>Acuticoccus</taxon>
    </lineage>
</organism>
<reference evidence="1" key="1">
    <citation type="submission" date="2020-12" db="EMBL/GenBank/DDBJ databases">
        <title>Bacterial taxonomy.</title>
        <authorList>
            <person name="Pan X."/>
        </authorList>
    </citation>
    <scope>NUCLEOTIDE SEQUENCE</scope>
    <source>
        <strain evidence="1">B2012</strain>
    </source>
</reference>
<accession>A0A934IMW7</accession>
<name>A0A934IMW7_9HYPH</name>
<sequence>MSQPVIRLTFMEQVDHQPTFDAFAENVARQIVADRVRQEPRVVSLRRRAVR</sequence>
<dbReference type="EMBL" id="JAEKJA010000002">
    <property type="protein sequence ID" value="MBJ3774825.1"/>
    <property type="molecule type" value="Genomic_DNA"/>
</dbReference>
<dbReference type="RefSeq" id="WP_211110051.1">
    <property type="nucleotide sequence ID" value="NZ_JAEKJA010000002.1"/>
</dbReference>
<dbReference type="AlphaFoldDB" id="A0A934IMW7"/>
<dbReference type="Proteomes" id="UP000609531">
    <property type="component" value="Unassembled WGS sequence"/>
</dbReference>
<proteinExistence type="predicted"/>
<protein>
    <submittedName>
        <fullName evidence="1">Uncharacterized protein</fullName>
    </submittedName>
</protein>
<evidence type="ECO:0000313" key="2">
    <source>
        <dbReference type="Proteomes" id="UP000609531"/>
    </source>
</evidence>
<gene>
    <name evidence="1" type="ORF">JCR33_03955</name>
</gene>